<dbReference type="Proteomes" id="UP000026961">
    <property type="component" value="Chromosome 11"/>
</dbReference>
<dbReference type="EnsemblPlants" id="OGLUM11G07470.4">
    <property type="protein sequence ID" value="OGLUM11G07470.4"/>
    <property type="gene ID" value="OGLUM11G07470"/>
</dbReference>
<reference evidence="1" key="2">
    <citation type="submission" date="2018-05" db="EMBL/GenBank/DDBJ databases">
        <title>OgluRS3 (Oryza glumaepatula Reference Sequence Version 3).</title>
        <authorList>
            <person name="Zhang J."/>
            <person name="Kudrna D."/>
            <person name="Lee S."/>
            <person name="Talag J."/>
            <person name="Welchert J."/>
            <person name="Wing R.A."/>
        </authorList>
    </citation>
    <scope>NUCLEOTIDE SEQUENCE [LARGE SCALE GENOMIC DNA]</scope>
</reference>
<dbReference type="HOGENOM" id="CLU_3423547_0_0_1"/>
<evidence type="ECO:0000313" key="1">
    <source>
        <dbReference type="EnsemblPlants" id="OGLUM11G07470.4"/>
    </source>
</evidence>
<dbReference type="AlphaFoldDB" id="A0A0E0BH33"/>
<dbReference type="Gramene" id="OGLUM11G07470.4">
    <property type="protein sequence ID" value="OGLUM11G07470.4"/>
    <property type="gene ID" value="OGLUM11G07470"/>
</dbReference>
<keyword evidence="2" id="KW-1185">Reference proteome</keyword>
<name>A0A0E0BH33_9ORYZ</name>
<protein>
    <submittedName>
        <fullName evidence="1">Uncharacterized protein</fullName>
    </submittedName>
</protein>
<proteinExistence type="predicted"/>
<accession>A0A0E0BH33</accession>
<evidence type="ECO:0000313" key="2">
    <source>
        <dbReference type="Proteomes" id="UP000026961"/>
    </source>
</evidence>
<sequence>MKQMLRIISWYLLEQTGCLLQPM</sequence>
<reference evidence="1" key="1">
    <citation type="submission" date="2015-04" db="UniProtKB">
        <authorList>
            <consortium name="EnsemblPlants"/>
        </authorList>
    </citation>
    <scope>IDENTIFICATION</scope>
</reference>
<organism evidence="1">
    <name type="scientific">Oryza glumipatula</name>
    <dbReference type="NCBI Taxonomy" id="40148"/>
    <lineage>
        <taxon>Eukaryota</taxon>
        <taxon>Viridiplantae</taxon>
        <taxon>Streptophyta</taxon>
        <taxon>Embryophyta</taxon>
        <taxon>Tracheophyta</taxon>
        <taxon>Spermatophyta</taxon>
        <taxon>Magnoliopsida</taxon>
        <taxon>Liliopsida</taxon>
        <taxon>Poales</taxon>
        <taxon>Poaceae</taxon>
        <taxon>BOP clade</taxon>
        <taxon>Oryzoideae</taxon>
        <taxon>Oryzeae</taxon>
        <taxon>Oryzinae</taxon>
        <taxon>Oryza</taxon>
    </lineage>
</organism>